<keyword evidence="10 18" id="KW-0675">Receptor</keyword>
<dbReference type="AlphaFoldDB" id="A0A0U2T2U3"/>
<evidence type="ECO:0000256" key="12">
    <source>
        <dbReference type="ARBA" id="ARBA00023286"/>
    </source>
</evidence>
<feature type="transmembrane region" description="Helical" evidence="15">
    <location>
        <begin position="309"/>
        <end position="332"/>
    </location>
</feature>
<keyword evidence="4 15" id="KW-0812">Transmembrane</keyword>
<dbReference type="InterPro" id="IPR006202">
    <property type="entry name" value="Neur_chan_lig-bd"/>
</dbReference>
<dbReference type="CDD" id="cd19051">
    <property type="entry name" value="LGIC_TM_cation"/>
    <property type="match status" value="1"/>
</dbReference>
<feature type="transmembrane region" description="Helical" evidence="15">
    <location>
        <begin position="276"/>
        <end position="297"/>
    </location>
</feature>
<organism evidence="18">
    <name type="scientific">Saccoglossus kowalevskii</name>
    <name type="common">Acorn worm</name>
    <dbReference type="NCBI Taxonomy" id="10224"/>
    <lineage>
        <taxon>Eukaryota</taxon>
        <taxon>Metazoa</taxon>
        <taxon>Hemichordata</taxon>
        <taxon>Enteropneusta</taxon>
        <taxon>Harrimaniidae</taxon>
        <taxon>Saccoglossus</taxon>
    </lineage>
</organism>
<evidence type="ECO:0000256" key="1">
    <source>
        <dbReference type="ARBA" id="ARBA00009237"/>
    </source>
</evidence>
<feature type="domain" description="Neurotransmitter-gated ion-channel ligand-binding" evidence="16">
    <location>
        <begin position="36"/>
        <end position="246"/>
    </location>
</feature>
<evidence type="ECO:0000259" key="16">
    <source>
        <dbReference type="Pfam" id="PF02931"/>
    </source>
</evidence>
<keyword evidence="2 15" id="KW-0813">Transport</keyword>
<dbReference type="GO" id="GO:0022848">
    <property type="term" value="F:acetylcholine-gated monoatomic cation-selective channel activity"/>
    <property type="evidence" value="ECO:0007669"/>
    <property type="project" value="InterPro"/>
</dbReference>
<evidence type="ECO:0000256" key="13">
    <source>
        <dbReference type="ARBA" id="ARBA00023303"/>
    </source>
</evidence>
<feature type="domain" description="Neurotransmitter-gated ion-channel transmembrane" evidence="17">
    <location>
        <begin position="253"/>
        <end position="480"/>
    </location>
</feature>
<dbReference type="Gene3D" id="2.70.170.10">
    <property type="entry name" value="Neurotransmitter-gated ion-channel ligand-binding domain"/>
    <property type="match status" value="1"/>
</dbReference>
<dbReference type="SUPFAM" id="SSF90112">
    <property type="entry name" value="Neurotransmitter-gated ion-channel transmembrane pore"/>
    <property type="match status" value="1"/>
</dbReference>
<dbReference type="CDD" id="cd18997">
    <property type="entry name" value="LGIC_ECD_nAChR"/>
    <property type="match status" value="1"/>
</dbReference>
<dbReference type="EMBL" id="KU052844">
    <property type="protein sequence ID" value="ALR88677.1"/>
    <property type="molecule type" value="mRNA"/>
</dbReference>
<dbReference type="InterPro" id="IPR036719">
    <property type="entry name" value="Neuro-gated_channel_TM_sf"/>
</dbReference>
<dbReference type="InterPro" id="IPR036734">
    <property type="entry name" value="Neur_chan_lig-bd_sf"/>
</dbReference>
<dbReference type="GO" id="GO:0045211">
    <property type="term" value="C:postsynaptic membrane"/>
    <property type="evidence" value="ECO:0007669"/>
    <property type="project" value="InterPro"/>
</dbReference>
<evidence type="ECO:0000259" key="17">
    <source>
        <dbReference type="Pfam" id="PF02932"/>
    </source>
</evidence>
<dbReference type="InterPro" id="IPR006029">
    <property type="entry name" value="Neurotrans-gated_channel_TM"/>
</dbReference>
<evidence type="ECO:0000256" key="5">
    <source>
        <dbReference type="ARBA" id="ARBA00022989"/>
    </source>
</evidence>
<evidence type="ECO:0000256" key="3">
    <source>
        <dbReference type="ARBA" id="ARBA00022475"/>
    </source>
</evidence>
<dbReference type="InterPro" id="IPR006201">
    <property type="entry name" value="Neur_channel"/>
</dbReference>
<evidence type="ECO:0000256" key="6">
    <source>
        <dbReference type="ARBA" id="ARBA00023018"/>
    </source>
</evidence>
<evidence type="ECO:0000256" key="7">
    <source>
        <dbReference type="ARBA" id="ARBA00023065"/>
    </source>
</evidence>
<keyword evidence="11" id="KW-0325">Glycoprotein</keyword>
<reference evidence="18" key="1">
    <citation type="journal article" date="2015" name="Nature">
        <title>Hemichordate genomes and deuterostome origins.</title>
        <authorList>
            <person name="Simakov O."/>
            <person name="Kawashima T."/>
            <person name="Marletaz F."/>
            <person name="Jenkins J."/>
            <person name="Koyanagi R."/>
            <person name="Mitros T."/>
            <person name="Hisata K."/>
            <person name="Bredeson J."/>
            <person name="Shoguchi E."/>
            <person name="Gyoja F."/>
            <person name="Yue J.X."/>
            <person name="Chen Y.C."/>
            <person name="Freeman R.M.Jr."/>
            <person name="Sasaki A."/>
            <person name="Hikosaka-Katayama T."/>
            <person name="Sato A."/>
            <person name="Fujie M."/>
            <person name="Baughman K.W."/>
            <person name="Levine J."/>
            <person name="Gonzalez P."/>
            <person name="Cameron C."/>
            <person name="Fritzenwanker J.H."/>
            <person name="Pani A.M."/>
            <person name="Goto H."/>
            <person name="Kanda M."/>
            <person name="Arakaki N."/>
            <person name="Yamasaki S."/>
            <person name="Qu J."/>
            <person name="Cree A."/>
            <person name="Ding Y."/>
            <person name="Dinh H.H."/>
            <person name="Dugan S."/>
            <person name="Holder M."/>
            <person name="Jhangiani S.N."/>
            <person name="Kovar C.L."/>
            <person name="Lee S.L."/>
            <person name="Lewis L.R."/>
            <person name="Morton D."/>
            <person name="Nazareth L.V."/>
            <person name="Okwuonu G."/>
            <person name="Santibanez J."/>
            <person name="Chen R."/>
            <person name="Richards S."/>
            <person name="Muzny D.M."/>
            <person name="Gillis A."/>
            <person name="Peshkin L."/>
            <person name="Wu M."/>
            <person name="Humphreys T."/>
            <person name="Su Y.H."/>
            <person name="Putnam N.H."/>
            <person name="Schmutz J."/>
            <person name="Fujiyama A."/>
            <person name="Yu J.K."/>
            <person name="Tagawa K."/>
            <person name="Worley K.C."/>
            <person name="Gibbs R.A."/>
            <person name="Kirschner M.W."/>
            <person name="Lowe C.J."/>
            <person name="Satoh N."/>
            <person name="Rokhsar D.S."/>
            <person name="Gerhart J."/>
        </authorList>
    </citation>
    <scope>NUCLEOTIDE SEQUENCE</scope>
</reference>
<evidence type="ECO:0000256" key="4">
    <source>
        <dbReference type="ARBA" id="ARBA00022692"/>
    </source>
</evidence>
<evidence type="ECO:0000256" key="10">
    <source>
        <dbReference type="ARBA" id="ARBA00023170"/>
    </source>
</evidence>
<keyword evidence="12" id="KW-1071">Ligand-gated ion channel</keyword>
<dbReference type="Pfam" id="PF02931">
    <property type="entry name" value="Neur_chan_LBD"/>
    <property type="match status" value="1"/>
</dbReference>
<dbReference type="OrthoDB" id="5975154at2759"/>
<evidence type="ECO:0000256" key="14">
    <source>
        <dbReference type="ARBA" id="ARBA00034099"/>
    </source>
</evidence>
<name>A0A0U2T2U3_SACKO</name>
<dbReference type="PRINTS" id="PR00252">
    <property type="entry name" value="NRIONCHANNEL"/>
</dbReference>
<dbReference type="Gene3D" id="1.20.58.390">
    <property type="entry name" value="Neurotransmitter-gated ion-channel transmembrane domain"/>
    <property type="match status" value="2"/>
</dbReference>
<keyword evidence="9" id="KW-1015">Disulfide bond</keyword>
<accession>A0A0U2T2U3</accession>
<dbReference type="InterPro" id="IPR038050">
    <property type="entry name" value="Neuro_actylchol_rec"/>
</dbReference>
<keyword evidence="6" id="KW-0770">Synapse</keyword>
<dbReference type="FunFam" id="2.70.170.10:FF:000016">
    <property type="entry name" value="Nicotinic acetylcholine receptor subunit"/>
    <property type="match status" value="1"/>
</dbReference>
<dbReference type="InterPro" id="IPR018000">
    <property type="entry name" value="Neurotransmitter_ion_chnl_CS"/>
</dbReference>
<protein>
    <submittedName>
        <fullName evidence="18">Acetylcholine receptor neuronal subunit alpha 9/10-like 308</fullName>
    </submittedName>
</protein>
<dbReference type="PROSITE" id="PS00236">
    <property type="entry name" value="NEUROTR_ION_CHANNEL"/>
    <property type="match status" value="1"/>
</dbReference>
<keyword evidence="3" id="KW-1003">Cell membrane</keyword>
<dbReference type="PANTHER" id="PTHR18945">
    <property type="entry name" value="NEUROTRANSMITTER GATED ION CHANNEL"/>
    <property type="match status" value="1"/>
</dbReference>
<comment type="similarity">
    <text evidence="1">Belongs to the ligand-gated ion channel (TC 1.A.9) family. Acetylcholine receptor (TC 1.A.9.1) subfamily.</text>
</comment>
<proteinExistence type="evidence at transcript level"/>
<dbReference type="FunFam" id="1.20.58.390:FF:000073">
    <property type="entry name" value="Neuronal acetylcholine receptor subunit alpha-9-II"/>
    <property type="match status" value="1"/>
</dbReference>
<keyword evidence="13 15" id="KW-0407">Ion channel</keyword>
<dbReference type="PRINTS" id="PR00254">
    <property type="entry name" value="NICOTINICR"/>
</dbReference>
<comment type="subcellular location">
    <subcellularLocation>
        <location evidence="14">Synaptic cell membrane</location>
        <topology evidence="14">Multi-pass membrane protein</topology>
    </subcellularLocation>
</comment>
<feature type="transmembrane region" description="Helical" evidence="15">
    <location>
        <begin position="6"/>
        <end position="28"/>
    </location>
</feature>
<evidence type="ECO:0000256" key="8">
    <source>
        <dbReference type="ARBA" id="ARBA00023136"/>
    </source>
</evidence>
<feature type="transmembrane region" description="Helical" evidence="15">
    <location>
        <begin position="248"/>
        <end position="270"/>
    </location>
</feature>
<evidence type="ECO:0000313" key="18">
    <source>
        <dbReference type="EMBL" id="ALR88677.1"/>
    </source>
</evidence>
<keyword evidence="7 15" id="KW-0406">Ion transport</keyword>
<dbReference type="NCBIfam" id="TIGR00860">
    <property type="entry name" value="LIC"/>
    <property type="match status" value="1"/>
</dbReference>
<dbReference type="InterPro" id="IPR002394">
    <property type="entry name" value="Nicotinic_acetylcholine_rcpt"/>
</dbReference>
<evidence type="ECO:0000256" key="9">
    <source>
        <dbReference type="ARBA" id="ARBA00023157"/>
    </source>
</evidence>
<sequence>MVGKSAIVPSIVIMCLPIKDFIIFVLLISGFSVGSEQKLFEDLFEGYNKRVRPVKNFTHAVNVLFNVRVTQIADVDERNQVLKTNAWTYQEWTDETLVWDPADYDGLSEIRVPATEVWLPDITLYNNADSHDYVADNTSSSNAIVSYEGRVILKSKPTLLKSTCKIYVKYFPFDAQACKLKFGSWTFSGLQINLLNHSSKPNLDDYILNEQWQLVRAQTERHVKEYDCCPETYIDVTFFLCLSRKPMYYIYNLIIPCLLLCALALTGFFMPYSVGVVKASISVTLILSLTVFLLLVAEMMPRTSEEIPLIGQYYLATMCLISLSTAMNVAVLNVHGCRREVPQWIRLIVLRYLAAFVCMGKCCSEPGALYRAMGKEKTDQNNCKNSSILHLRDNSLHGLKNDSRHTMSSYQELTLDDFGQSKFGKIEHHVEQIFRHLKTVQRRMDKKSNIREQWACVAAVLDKALMYLFFLATVVTTLYLLLQDPGDPDELCLQSIANGVL</sequence>
<evidence type="ECO:0000256" key="11">
    <source>
        <dbReference type="ARBA" id="ARBA00023180"/>
    </source>
</evidence>
<keyword evidence="5 15" id="KW-1133">Transmembrane helix</keyword>
<dbReference type="SUPFAM" id="SSF63712">
    <property type="entry name" value="Nicotinic receptor ligand binding domain-like"/>
    <property type="match status" value="1"/>
</dbReference>
<feature type="transmembrane region" description="Helical" evidence="15">
    <location>
        <begin position="454"/>
        <end position="481"/>
    </location>
</feature>
<dbReference type="GO" id="GO:0004888">
    <property type="term" value="F:transmembrane signaling receptor activity"/>
    <property type="evidence" value="ECO:0007669"/>
    <property type="project" value="InterPro"/>
</dbReference>
<evidence type="ECO:0000256" key="15">
    <source>
        <dbReference type="RuleBase" id="RU000687"/>
    </source>
</evidence>
<evidence type="ECO:0000256" key="2">
    <source>
        <dbReference type="ARBA" id="ARBA00022448"/>
    </source>
</evidence>
<keyword evidence="8 15" id="KW-0472">Membrane</keyword>
<dbReference type="Pfam" id="PF02932">
    <property type="entry name" value="Neur_chan_memb"/>
    <property type="match status" value="1"/>
</dbReference>